<proteinExistence type="inferred from homology"/>
<evidence type="ECO:0000259" key="8">
    <source>
        <dbReference type="PROSITE" id="PS50240"/>
    </source>
</evidence>
<keyword evidence="7" id="KW-0732">Signal</keyword>
<dbReference type="FunFam" id="2.40.10.10:FF:000034">
    <property type="entry name" value="Eupolytin"/>
    <property type="match status" value="1"/>
</dbReference>
<dbReference type="EMBL" id="CAJPWZ010000724">
    <property type="protein sequence ID" value="CAG2199794.1"/>
    <property type="molecule type" value="Genomic_DNA"/>
</dbReference>
<dbReference type="PANTHER" id="PTHR24276:SF91">
    <property type="entry name" value="AT26814P-RELATED"/>
    <property type="match status" value="1"/>
</dbReference>
<dbReference type="AlphaFoldDB" id="A0A8S3QY33"/>
<dbReference type="GO" id="GO:0004252">
    <property type="term" value="F:serine-type endopeptidase activity"/>
    <property type="evidence" value="ECO:0007669"/>
    <property type="project" value="InterPro"/>
</dbReference>
<dbReference type="InterPro" id="IPR043504">
    <property type="entry name" value="Peptidase_S1_PA_chymotrypsin"/>
</dbReference>
<feature type="chain" id="PRO_5035837038" evidence="7">
    <location>
        <begin position="17"/>
        <end position="569"/>
    </location>
</feature>
<evidence type="ECO:0000256" key="6">
    <source>
        <dbReference type="RuleBase" id="RU363034"/>
    </source>
</evidence>
<dbReference type="CDD" id="cd00190">
    <property type="entry name" value="Tryp_SPc"/>
    <property type="match status" value="2"/>
</dbReference>
<evidence type="ECO:0000256" key="1">
    <source>
        <dbReference type="ARBA" id="ARBA00007664"/>
    </source>
</evidence>
<keyword evidence="3 6" id="KW-0378">Hydrolase</keyword>
<feature type="domain" description="Peptidase S1" evidence="8">
    <location>
        <begin position="347"/>
        <end position="566"/>
    </location>
</feature>
<evidence type="ECO:0000313" key="10">
    <source>
        <dbReference type="Proteomes" id="UP000683360"/>
    </source>
</evidence>
<dbReference type="Pfam" id="PF00089">
    <property type="entry name" value="Trypsin"/>
    <property type="match status" value="2"/>
</dbReference>
<keyword evidence="5" id="KW-1015">Disulfide bond</keyword>
<dbReference type="InterPro" id="IPR001314">
    <property type="entry name" value="Peptidase_S1A"/>
</dbReference>
<dbReference type="InterPro" id="IPR033116">
    <property type="entry name" value="TRYPSIN_SER"/>
</dbReference>
<evidence type="ECO:0000256" key="7">
    <source>
        <dbReference type="SAM" id="SignalP"/>
    </source>
</evidence>
<organism evidence="9 10">
    <name type="scientific">Mytilus edulis</name>
    <name type="common">Blue mussel</name>
    <dbReference type="NCBI Taxonomy" id="6550"/>
    <lineage>
        <taxon>Eukaryota</taxon>
        <taxon>Metazoa</taxon>
        <taxon>Spiralia</taxon>
        <taxon>Lophotrochozoa</taxon>
        <taxon>Mollusca</taxon>
        <taxon>Bivalvia</taxon>
        <taxon>Autobranchia</taxon>
        <taxon>Pteriomorphia</taxon>
        <taxon>Mytilida</taxon>
        <taxon>Mytiloidea</taxon>
        <taxon>Mytilidae</taxon>
        <taxon>Mytilinae</taxon>
        <taxon>Mytilus</taxon>
    </lineage>
</organism>
<reference evidence="9" key="1">
    <citation type="submission" date="2021-03" db="EMBL/GenBank/DDBJ databases">
        <authorList>
            <person name="Bekaert M."/>
        </authorList>
    </citation>
    <scope>NUCLEOTIDE SEQUENCE</scope>
</reference>
<dbReference type="EC" id="3.4.21.-" evidence="9"/>
<feature type="domain" description="Peptidase S1" evidence="8">
    <location>
        <begin position="45"/>
        <end position="272"/>
    </location>
</feature>
<dbReference type="SMART" id="SM00020">
    <property type="entry name" value="Tryp_SPc"/>
    <property type="match status" value="2"/>
</dbReference>
<keyword evidence="4 6" id="KW-0720">Serine protease</keyword>
<protein>
    <submittedName>
        <fullName evidence="9">TMPRSS9</fullName>
        <ecNumber evidence="9">3.4.21.-</ecNumber>
    </submittedName>
</protein>
<comment type="similarity">
    <text evidence="1">Belongs to the peptidase S1 family.</text>
</comment>
<dbReference type="InterPro" id="IPR001254">
    <property type="entry name" value="Trypsin_dom"/>
</dbReference>
<evidence type="ECO:0000313" key="9">
    <source>
        <dbReference type="EMBL" id="CAG2199794.1"/>
    </source>
</evidence>
<comment type="caution">
    <text evidence="9">The sequence shown here is derived from an EMBL/GenBank/DDBJ whole genome shotgun (WGS) entry which is preliminary data.</text>
</comment>
<dbReference type="PROSITE" id="PS50240">
    <property type="entry name" value="TRYPSIN_DOM"/>
    <property type="match status" value="2"/>
</dbReference>
<accession>A0A8S3QY33</accession>
<dbReference type="Gene3D" id="2.40.10.10">
    <property type="entry name" value="Trypsin-like serine proteases"/>
    <property type="match status" value="3"/>
</dbReference>
<dbReference type="InterPro" id="IPR050430">
    <property type="entry name" value="Peptidase_S1"/>
</dbReference>
<dbReference type="PROSITE" id="PS00135">
    <property type="entry name" value="TRYPSIN_SER"/>
    <property type="match status" value="2"/>
</dbReference>
<dbReference type="PANTHER" id="PTHR24276">
    <property type="entry name" value="POLYSERASE-RELATED"/>
    <property type="match status" value="1"/>
</dbReference>
<dbReference type="GO" id="GO:0006508">
    <property type="term" value="P:proteolysis"/>
    <property type="evidence" value="ECO:0007669"/>
    <property type="project" value="UniProtKB-KW"/>
</dbReference>
<evidence type="ECO:0000256" key="4">
    <source>
        <dbReference type="ARBA" id="ARBA00022825"/>
    </source>
</evidence>
<dbReference type="Proteomes" id="UP000683360">
    <property type="component" value="Unassembled WGS sequence"/>
</dbReference>
<sequence>MGALVLAFTLIVAASAVDIWQPAKELIESVERGDKWPVDDGKGKIVGGEDTTISQHPHQVSLQRSNSHICGGAIVNADWIVTAAHCVDSSRPQDYRIRAGSSAHASGGTTRSIELIVSHENYNSGAGTFPNDIALMKMSSSLSLSGSISAITLATGSPDEFAGQTCEITGWGRTCGTCGLPSNLQSLSMQVLRNSECKNYWTGNNILDGHICIFQGTGYGACNGDSGGPMVCSGQLAGVTSWGASGCPGSRPSVYTRIGSSQQIDHVLSNIDTYNVTLEVMNGLVDKKYNKLLDTTERVLKRQKKLVHLDSKINHASAVDIWQPAKELIDSVERGDKWPVDDGEGRIVGGEDTTISQHPHQVSLQRGNSHICGGAIVNADWIVTAAHCVDSSRPQDYRIRAGSSAHASGGTTRSIELIVSELGTFPNDIALMKMSSSLSLTGSISAITLATGSPDEFAGQTCEITGWGRTCGTCGLPTNLKALSMQVLRNSECKNYWTGNNILDGHICIFQGTGYGACNGDSGGPMVCSGQLAGVTSWGASGCPGSRPSVYTRIGVYKSWMDFVMASNS</sequence>
<evidence type="ECO:0000256" key="5">
    <source>
        <dbReference type="ARBA" id="ARBA00023157"/>
    </source>
</evidence>
<keyword evidence="2 6" id="KW-0645">Protease</keyword>
<dbReference type="InterPro" id="IPR018114">
    <property type="entry name" value="TRYPSIN_HIS"/>
</dbReference>
<dbReference type="PROSITE" id="PS00134">
    <property type="entry name" value="TRYPSIN_HIS"/>
    <property type="match status" value="2"/>
</dbReference>
<name>A0A8S3QY33_MYTED</name>
<dbReference type="PRINTS" id="PR00722">
    <property type="entry name" value="CHYMOTRYPSIN"/>
</dbReference>
<keyword evidence="10" id="KW-1185">Reference proteome</keyword>
<dbReference type="SUPFAM" id="SSF50494">
    <property type="entry name" value="Trypsin-like serine proteases"/>
    <property type="match status" value="2"/>
</dbReference>
<gene>
    <name evidence="9" type="ORF">MEDL_14478</name>
</gene>
<evidence type="ECO:0000256" key="2">
    <source>
        <dbReference type="ARBA" id="ARBA00022670"/>
    </source>
</evidence>
<dbReference type="OrthoDB" id="10059102at2759"/>
<dbReference type="FunFam" id="2.40.10.10:FF:000068">
    <property type="entry name" value="transmembrane protease serine 2"/>
    <property type="match status" value="1"/>
</dbReference>
<dbReference type="InterPro" id="IPR009003">
    <property type="entry name" value="Peptidase_S1_PA"/>
</dbReference>
<evidence type="ECO:0000256" key="3">
    <source>
        <dbReference type="ARBA" id="ARBA00022801"/>
    </source>
</evidence>
<dbReference type="FunFam" id="2.40.10.10:FF:000036">
    <property type="entry name" value="Trypsin beta"/>
    <property type="match status" value="1"/>
</dbReference>
<feature type="signal peptide" evidence="7">
    <location>
        <begin position="1"/>
        <end position="16"/>
    </location>
</feature>